<dbReference type="PANTHER" id="PTHR24394:SF29">
    <property type="entry name" value="MYONEURIN"/>
    <property type="match status" value="1"/>
</dbReference>
<dbReference type="GO" id="GO:0000981">
    <property type="term" value="F:DNA-binding transcription factor activity, RNA polymerase II-specific"/>
    <property type="evidence" value="ECO:0007669"/>
    <property type="project" value="TreeGrafter"/>
</dbReference>
<keyword evidence="3" id="KW-0677">Repeat</keyword>
<dbReference type="FunFam" id="3.30.160.60:FF:000145">
    <property type="entry name" value="Zinc finger protein 574"/>
    <property type="match status" value="1"/>
</dbReference>
<evidence type="ECO:0000256" key="7">
    <source>
        <dbReference type="PROSITE-ProRule" id="PRU00042"/>
    </source>
</evidence>
<comment type="subcellular location">
    <subcellularLocation>
        <location evidence="1">Nucleus</location>
    </subcellularLocation>
</comment>
<evidence type="ECO:0000259" key="9">
    <source>
        <dbReference type="PROSITE" id="PS50157"/>
    </source>
</evidence>
<dbReference type="InterPro" id="IPR036236">
    <property type="entry name" value="Znf_C2H2_sf"/>
</dbReference>
<feature type="region of interest" description="Disordered" evidence="8">
    <location>
        <begin position="363"/>
        <end position="389"/>
    </location>
</feature>
<keyword evidence="2" id="KW-0479">Metal-binding</keyword>
<dbReference type="SMART" id="SM00355">
    <property type="entry name" value="ZnF_C2H2"/>
    <property type="match status" value="2"/>
</dbReference>
<evidence type="ECO:0000256" key="1">
    <source>
        <dbReference type="ARBA" id="ARBA00004123"/>
    </source>
</evidence>
<dbReference type="GO" id="GO:0008270">
    <property type="term" value="F:zinc ion binding"/>
    <property type="evidence" value="ECO:0007669"/>
    <property type="project" value="UniProtKB-KW"/>
</dbReference>
<dbReference type="Pfam" id="PF00096">
    <property type="entry name" value="zf-C2H2"/>
    <property type="match status" value="2"/>
</dbReference>
<keyword evidence="5" id="KW-0862">Zinc</keyword>
<reference evidence="10 11" key="1">
    <citation type="submission" date="2016-08" db="EMBL/GenBank/DDBJ databases">
        <title>A Parts List for Fungal Cellulosomes Revealed by Comparative Genomics.</title>
        <authorList>
            <consortium name="DOE Joint Genome Institute"/>
            <person name="Haitjema C.H."/>
            <person name="Gilmore S.P."/>
            <person name="Henske J.K."/>
            <person name="Solomon K.V."/>
            <person name="De Groot R."/>
            <person name="Kuo A."/>
            <person name="Mondo S.J."/>
            <person name="Salamov A.A."/>
            <person name="Labutti K."/>
            <person name="Zhao Z."/>
            <person name="Chiniquy J."/>
            <person name="Barry K."/>
            <person name="Brewer H.M."/>
            <person name="Purvine S.O."/>
            <person name="Wright A.T."/>
            <person name="Boxma B."/>
            <person name="Van Alen T."/>
            <person name="Hackstein J.H."/>
            <person name="Baker S.E."/>
            <person name="Grigoriev I.V."/>
            <person name="O'Malley M.A."/>
        </authorList>
    </citation>
    <scope>NUCLEOTIDE SEQUENCE [LARGE SCALE GENOMIC DNA]</scope>
    <source>
        <strain evidence="10 11">G1</strain>
    </source>
</reference>
<sequence length="529" mass="58229">MPFNTLLTAENLEELQFQNAETKKLLASHIPGIMDIPDVMPSILPPNYELGGNINVLPSPETDSLVSSPSISNPDDDLDLFGIQPLIKEQEQLLNNIPLDTQSVAAAMNSASYENALLNLIASNQLQSNIPVCEPLVNVNDERLLLNYPGLLSLKDQSSIVDSFDVNTAVGLNELPLNALDLLDQSNNIEVPSLVPSTIEPTVGSELIDPLLIGANNPFLMNELLETNALIPSNKMDKVMLNDDIDATSVPFEVSTPPLSPVNLNTLKDSKKFGYVTSQSPVEIPKIDFNSINASTTSNTQSVIINGMNPVVPTQEIVSMVHSEVPTPIFTSKVDVTKVQPIVSAKNIQTKTNYTYVPVTKKRSNSDLKGAKLERRSSNKSNHKKSVPMIKDKNGKSIQKQVKHTFVIETPGISYGRKTSGRKRKCKKENEEETFAALPQVPQIPCRQNVTNLPPQKLSKIHARTTEDLDSLPFQCEFCPSAFSRKHDLKRHIKVHIGNTAAYKCQHCGKSYARAESLVKHEASKECQK</sequence>
<dbReference type="GO" id="GO:0005634">
    <property type="term" value="C:nucleus"/>
    <property type="evidence" value="ECO:0007669"/>
    <property type="project" value="UniProtKB-SubCell"/>
</dbReference>
<accession>A0A1Y2BWU5</accession>
<evidence type="ECO:0000256" key="8">
    <source>
        <dbReference type="SAM" id="MobiDB-lite"/>
    </source>
</evidence>
<evidence type="ECO:0000256" key="4">
    <source>
        <dbReference type="ARBA" id="ARBA00022771"/>
    </source>
</evidence>
<comment type="caution">
    <text evidence="10">The sequence shown here is derived from an EMBL/GenBank/DDBJ whole genome shotgun (WGS) entry which is preliminary data.</text>
</comment>
<gene>
    <name evidence="10" type="ORF">LY90DRAFT_704337</name>
</gene>
<feature type="compositionally biased region" description="Basic and acidic residues" evidence="8">
    <location>
        <begin position="364"/>
        <end position="377"/>
    </location>
</feature>
<protein>
    <recommendedName>
        <fullName evidence="9">C2H2-type domain-containing protein</fullName>
    </recommendedName>
</protein>
<keyword evidence="4 7" id="KW-0863">Zinc-finger</keyword>
<dbReference type="PANTHER" id="PTHR24394">
    <property type="entry name" value="ZINC FINGER PROTEIN"/>
    <property type="match status" value="1"/>
</dbReference>
<dbReference type="InterPro" id="IPR013087">
    <property type="entry name" value="Znf_C2H2_type"/>
</dbReference>
<evidence type="ECO:0000256" key="3">
    <source>
        <dbReference type="ARBA" id="ARBA00022737"/>
    </source>
</evidence>
<dbReference type="Proteomes" id="UP000193920">
    <property type="component" value="Unassembled WGS sequence"/>
</dbReference>
<proteinExistence type="predicted"/>
<feature type="domain" description="C2H2-type" evidence="9">
    <location>
        <begin position="474"/>
        <end position="501"/>
    </location>
</feature>
<dbReference type="SUPFAM" id="SSF57667">
    <property type="entry name" value="beta-beta-alpha zinc fingers"/>
    <property type="match status" value="1"/>
</dbReference>
<feature type="domain" description="C2H2-type" evidence="9">
    <location>
        <begin position="503"/>
        <end position="529"/>
    </location>
</feature>
<dbReference type="EMBL" id="MCOG01000133">
    <property type="protein sequence ID" value="ORY39239.1"/>
    <property type="molecule type" value="Genomic_DNA"/>
</dbReference>
<dbReference type="STRING" id="1754190.A0A1Y2BWU5"/>
<name>A0A1Y2BWU5_9FUNG</name>
<dbReference type="AlphaFoldDB" id="A0A1Y2BWU5"/>
<evidence type="ECO:0000256" key="6">
    <source>
        <dbReference type="ARBA" id="ARBA00023242"/>
    </source>
</evidence>
<dbReference type="PROSITE" id="PS50157">
    <property type="entry name" value="ZINC_FINGER_C2H2_2"/>
    <property type="match status" value="2"/>
</dbReference>
<keyword evidence="6" id="KW-0539">Nucleus</keyword>
<evidence type="ECO:0000256" key="5">
    <source>
        <dbReference type="ARBA" id="ARBA00022833"/>
    </source>
</evidence>
<keyword evidence="11" id="KW-1185">Reference proteome</keyword>
<evidence type="ECO:0000313" key="10">
    <source>
        <dbReference type="EMBL" id="ORY39239.1"/>
    </source>
</evidence>
<dbReference type="PROSITE" id="PS00028">
    <property type="entry name" value="ZINC_FINGER_C2H2_1"/>
    <property type="match status" value="1"/>
</dbReference>
<organism evidence="10 11">
    <name type="scientific">Neocallimastix californiae</name>
    <dbReference type="NCBI Taxonomy" id="1754190"/>
    <lineage>
        <taxon>Eukaryota</taxon>
        <taxon>Fungi</taxon>
        <taxon>Fungi incertae sedis</taxon>
        <taxon>Chytridiomycota</taxon>
        <taxon>Chytridiomycota incertae sedis</taxon>
        <taxon>Neocallimastigomycetes</taxon>
        <taxon>Neocallimastigales</taxon>
        <taxon>Neocallimastigaceae</taxon>
        <taxon>Neocallimastix</taxon>
    </lineage>
</organism>
<dbReference type="OrthoDB" id="8117402at2759"/>
<dbReference type="Gene3D" id="3.30.160.60">
    <property type="entry name" value="Classic Zinc Finger"/>
    <property type="match status" value="1"/>
</dbReference>
<evidence type="ECO:0000256" key="2">
    <source>
        <dbReference type="ARBA" id="ARBA00022723"/>
    </source>
</evidence>
<evidence type="ECO:0000313" key="11">
    <source>
        <dbReference type="Proteomes" id="UP000193920"/>
    </source>
</evidence>